<dbReference type="SUPFAM" id="SSF53448">
    <property type="entry name" value="Nucleotide-diphospho-sugar transferases"/>
    <property type="match status" value="1"/>
</dbReference>
<evidence type="ECO:0000313" key="10">
    <source>
        <dbReference type="EMBL" id="GHD55912.1"/>
    </source>
</evidence>
<dbReference type="Gene3D" id="3.90.550.10">
    <property type="entry name" value="Spore Coat Polysaccharide Biosynthesis Protein SpsA, Chain A"/>
    <property type="match status" value="1"/>
</dbReference>
<feature type="transmembrane region" description="Helical" evidence="7">
    <location>
        <begin position="30"/>
        <end position="47"/>
    </location>
</feature>
<dbReference type="InterPro" id="IPR009875">
    <property type="entry name" value="PilZ_domain"/>
</dbReference>
<feature type="transmembrane region" description="Helical" evidence="7">
    <location>
        <begin position="472"/>
        <end position="493"/>
    </location>
</feature>
<protein>
    <recommendedName>
        <fullName evidence="12">Cellulose synthase (UDP-forming)</fullName>
    </recommendedName>
</protein>
<proteinExistence type="predicted"/>
<evidence type="ECO:0000256" key="6">
    <source>
        <dbReference type="ARBA" id="ARBA00023136"/>
    </source>
</evidence>
<evidence type="ECO:0000256" key="1">
    <source>
        <dbReference type="ARBA" id="ARBA00004141"/>
    </source>
</evidence>
<evidence type="ECO:0000313" key="11">
    <source>
        <dbReference type="Proteomes" id="UP000630353"/>
    </source>
</evidence>
<keyword evidence="11" id="KW-1185">Reference proteome</keyword>
<dbReference type="Gene3D" id="2.40.10.220">
    <property type="entry name" value="predicted glycosyltransferase like domains"/>
    <property type="match status" value="1"/>
</dbReference>
<evidence type="ECO:0000256" key="4">
    <source>
        <dbReference type="ARBA" id="ARBA00022692"/>
    </source>
</evidence>
<keyword evidence="5 7" id="KW-1133">Transmembrane helix</keyword>
<dbReference type="GO" id="GO:0035438">
    <property type="term" value="F:cyclic-di-GMP binding"/>
    <property type="evidence" value="ECO:0007669"/>
    <property type="project" value="InterPro"/>
</dbReference>
<comment type="caution">
    <text evidence="10">The sequence shown here is derived from an EMBL/GenBank/DDBJ whole genome shotgun (WGS) entry which is preliminary data.</text>
</comment>
<dbReference type="CDD" id="cd06421">
    <property type="entry name" value="CESA_CelA_like"/>
    <property type="match status" value="1"/>
</dbReference>
<keyword evidence="6 7" id="KW-0472">Membrane</keyword>
<dbReference type="SUPFAM" id="SSF141371">
    <property type="entry name" value="PilZ domain-like"/>
    <property type="match status" value="1"/>
</dbReference>
<dbReference type="Pfam" id="PF00535">
    <property type="entry name" value="Glycos_transf_2"/>
    <property type="match status" value="1"/>
</dbReference>
<reference evidence="10" key="1">
    <citation type="journal article" date="2014" name="Int. J. Syst. Evol. Microbiol.">
        <title>Complete genome sequence of Corynebacterium casei LMG S-19264T (=DSM 44701T), isolated from a smear-ripened cheese.</title>
        <authorList>
            <consortium name="US DOE Joint Genome Institute (JGI-PGF)"/>
            <person name="Walter F."/>
            <person name="Albersmeier A."/>
            <person name="Kalinowski J."/>
            <person name="Ruckert C."/>
        </authorList>
    </citation>
    <scope>NUCLEOTIDE SEQUENCE</scope>
    <source>
        <strain evidence="10">KCTC 42651</strain>
    </source>
</reference>
<feature type="transmembrane region" description="Helical" evidence="7">
    <location>
        <begin position="402"/>
        <end position="421"/>
    </location>
</feature>
<evidence type="ECO:0000256" key="3">
    <source>
        <dbReference type="ARBA" id="ARBA00022679"/>
    </source>
</evidence>
<name>A0A918XTZ7_9PROT</name>
<evidence type="ECO:0000259" key="8">
    <source>
        <dbReference type="Pfam" id="PF00535"/>
    </source>
</evidence>
<feature type="transmembrane region" description="Helical" evidence="7">
    <location>
        <begin position="366"/>
        <end position="387"/>
    </location>
</feature>
<dbReference type="Pfam" id="PF07238">
    <property type="entry name" value="PilZ"/>
    <property type="match status" value="1"/>
</dbReference>
<dbReference type="EMBL" id="BMZS01000008">
    <property type="protein sequence ID" value="GHD55912.1"/>
    <property type="molecule type" value="Genomic_DNA"/>
</dbReference>
<sequence length="657" mass="72858">MTLLESFAPAVLTAGLWLLLGPMLPRTRPWARAVVLVAFLVVVARYLPWRLTETVLPVSPLTGGGFWIWLLFAIECIFVLDMIKLLVVQLRVVDRSAEADAYQAALQARPRETWPSVDVYIPTYNEPLDVLERAIVGSLGMDYPNFKVWVLDDGRRDWLEEFCRSKGAGYLRRGDNAHAKAGNINAALARTDGDLITVFDADFVPREDFLRRTVGFFDDPKIGILQTPQHFFNRDPVQRNLWLFDIWPDEQRQFFDKLAPALDAWDAMFCCGSCAVMRRRALDAIGGMPTASITEDILTTLSMHRHGYITRYLSERLSIGLAAESLEAFFVQRSRWCQGGIQTLYLRDGPLGPGLEPSKRILLFPIYWVFHLPARLIVLMVPILYFWLDLDPLYGARSGELFYWQLPVLVFNWAATLWAFGRSAIPLLQEAPGTLISLKLLPTVASSLVRPFGRPFRVTPKGSGAARGNIDWSGFIPVMGLFALTVGGMLLNLSPWSRIVSDESLFTIATLWAGVNAVILALAALICVENVVERQQERFPVDIGGRLIGTETETPIRIVDLSLGGATITRPTGVPLHRGSHACLAVPAIGTIHAKVLRVGREEVGLAFAADTGDAERDALIRVLYTGGIDNAARVVPIREVLAAVANRLFGSGPSQQ</sequence>
<dbReference type="AlphaFoldDB" id="A0A918XTZ7"/>
<dbReference type="GO" id="GO:0005886">
    <property type="term" value="C:plasma membrane"/>
    <property type="evidence" value="ECO:0007669"/>
    <property type="project" value="TreeGrafter"/>
</dbReference>
<comment type="subcellular location">
    <subcellularLocation>
        <location evidence="1">Membrane</location>
        <topology evidence="1">Multi-pass membrane protein</topology>
    </subcellularLocation>
</comment>
<dbReference type="InterPro" id="IPR029044">
    <property type="entry name" value="Nucleotide-diphossugar_trans"/>
</dbReference>
<evidence type="ECO:0000256" key="5">
    <source>
        <dbReference type="ARBA" id="ARBA00022989"/>
    </source>
</evidence>
<feature type="transmembrane region" description="Helical" evidence="7">
    <location>
        <begin position="67"/>
        <end position="87"/>
    </location>
</feature>
<dbReference type="Proteomes" id="UP000630353">
    <property type="component" value="Unassembled WGS sequence"/>
</dbReference>
<dbReference type="PANTHER" id="PTHR43867:SF2">
    <property type="entry name" value="CELLULOSE SYNTHASE CATALYTIC SUBUNIT A [UDP-FORMING]"/>
    <property type="match status" value="1"/>
</dbReference>
<feature type="domain" description="PilZ" evidence="9">
    <location>
        <begin position="534"/>
        <end position="625"/>
    </location>
</feature>
<keyword evidence="4 7" id="KW-0812">Transmembrane</keyword>
<evidence type="ECO:0000256" key="7">
    <source>
        <dbReference type="SAM" id="Phobius"/>
    </source>
</evidence>
<dbReference type="PANTHER" id="PTHR43867">
    <property type="entry name" value="CELLULOSE SYNTHASE CATALYTIC SUBUNIT A [UDP-FORMING]"/>
    <property type="match status" value="1"/>
</dbReference>
<accession>A0A918XTZ7</accession>
<reference evidence="10" key="2">
    <citation type="submission" date="2020-09" db="EMBL/GenBank/DDBJ databases">
        <authorList>
            <person name="Sun Q."/>
            <person name="Kim S."/>
        </authorList>
    </citation>
    <scope>NUCLEOTIDE SEQUENCE</scope>
    <source>
        <strain evidence="10">KCTC 42651</strain>
    </source>
</reference>
<gene>
    <name evidence="10" type="ORF">GCM10017083_35370</name>
</gene>
<dbReference type="RefSeq" id="WP_189992041.1">
    <property type="nucleotide sequence ID" value="NZ_BMZS01000008.1"/>
</dbReference>
<evidence type="ECO:0000259" key="9">
    <source>
        <dbReference type="Pfam" id="PF07238"/>
    </source>
</evidence>
<feature type="domain" description="Glycosyltransferase 2-like" evidence="8">
    <location>
        <begin position="119"/>
        <end position="285"/>
    </location>
</feature>
<dbReference type="GO" id="GO:0016758">
    <property type="term" value="F:hexosyltransferase activity"/>
    <property type="evidence" value="ECO:0007669"/>
    <property type="project" value="TreeGrafter"/>
</dbReference>
<keyword evidence="2" id="KW-0328">Glycosyltransferase</keyword>
<evidence type="ECO:0008006" key="12">
    <source>
        <dbReference type="Google" id="ProtNLM"/>
    </source>
</evidence>
<keyword evidence="3" id="KW-0808">Transferase</keyword>
<feature type="transmembrane region" description="Helical" evidence="7">
    <location>
        <begin position="6"/>
        <end position="23"/>
    </location>
</feature>
<feature type="transmembrane region" description="Helical" evidence="7">
    <location>
        <begin position="505"/>
        <end position="526"/>
    </location>
</feature>
<organism evidence="10 11">
    <name type="scientific">Thalassobaculum fulvum</name>
    <dbReference type="NCBI Taxonomy" id="1633335"/>
    <lineage>
        <taxon>Bacteria</taxon>
        <taxon>Pseudomonadati</taxon>
        <taxon>Pseudomonadota</taxon>
        <taxon>Alphaproteobacteria</taxon>
        <taxon>Rhodospirillales</taxon>
        <taxon>Thalassobaculaceae</taxon>
        <taxon>Thalassobaculum</taxon>
    </lineage>
</organism>
<evidence type="ECO:0000256" key="2">
    <source>
        <dbReference type="ARBA" id="ARBA00022676"/>
    </source>
</evidence>
<dbReference type="InterPro" id="IPR050321">
    <property type="entry name" value="Glycosyltr_2/OpgH_subfam"/>
</dbReference>
<dbReference type="InterPro" id="IPR001173">
    <property type="entry name" value="Glyco_trans_2-like"/>
</dbReference>